<protein>
    <submittedName>
        <fullName evidence="2">Nicotinamide riboside kinase</fullName>
    </submittedName>
</protein>
<gene>
    <name evidence="2" type="ORF">SAMN02746009_01677</name>
</gene>
<dbReference type="InterPro" id="IPR038727">
    <property type="entry name" value="NadR/Ttd14_AAA_dom"/>
</dbReference>
<reference evidence="3" key="1">
    <citation type="submission" date="2016-11" db="EMBL/GenBank/DDBJ databases">
        <authorList>
            <person name="Varghese N."/>
            <person name="Submissions S."/>
        </authorList>
    </citation>
    <scope>NUCLEOTIDE SEQUENCE [LARGE SCALE GENOMIC DNA]</scope>
    <source>
        <strain evidence="3">DSM 18569</strain>
    </source>
</reference>
<evidence type="ECO:0000259" key="1">
    <source>
        <dbReference type="Pfam" id="PF13521"/>
    </source>
</evidence>
<proteinExistence type="predicted"/>
<dbReference type="SUPFAM" id="SSF52540">
    <property type="entry name" value="P-loop containing nucleoside triphosphate hydrolases"/>
    <property type="match status" value="1"/>
</dbReference>
<name>A0A1M6VX81_9BACT</name>
<sequence length="183" mass="20111">MSHTRKVVLLGTESTGKTTLTQQLAAHFEAPCVLEAGRDLIAHSGSFTRADLLAVATEQARRIVQALKTAGPLLLIDTDVHITQSYAWFAWGEMLVVPADVYALHRADLYLYLTADVPYVQDGTRLAASERLRLDLSHRQTLAAAGVPFVEIRGTWAERFRQAAHLVEALGEGANTEKPHPEE</sequence>
<dbReference type="PANTHER" id="PTHR37512">
    <property type="entry name" value="TRIFUNCTIONAL NAD BIOSYNTHESIS/REGULATOR PROTEIN NADR"/>
    <property type="match status" value="1"/>
</dbReference>
<dbReference type="InterPro" id="IPR052735">
    <property type="entry name" value="NAD_biosynth-regulator"/>
</dbReference>
<organism evidence="2 3">
    <name type="scientific">Hymenobacter psychrotolerans DSM 18569</name>
    <dbReference type="NCBI Taxonomy" id="1121959"/>
    <lineage>
        <taxon>Bacteria</taxon>
        <taxon>Pseudomonadati</taxon>
        <taxon>Bacteroidota</taxon>
        <taxon>Cytophagia</taxon>
        <taxon>Cytophagales</taxon>
        <taxon>Hymenobacteraceae</taxon>
        <taxon>Hymenobacter</taxon>
    </lineage>
</organism>
<evidence type="ECO:0000313" key="3">
    <source>
        <dbReference type="Proteomes" id="UP000183947"/>
    </source>
</evidence>
<dbReference type="InterPro" id="IPR027417">
    <property type="entry name" value="P-loop_NTPase"/>
</dbReference>
<dbReference type="OrthoDB" id="9151999at2"/>
<evidence type="ECO:0000313" key="2">
    <source>
        <dbReference type="EMBL" id="SHK85916.1"/>
    </source>
</evidence>
<dbReference type="Gene3D" id="3.40.50.300">
    <property type="entry name" value="P-loop containing nucleotide triphosphate hydrolases"/>
    <property type="match status" value="1"/>
</dbReference>
<accession>A0A1M6VX81</accession>
<keyword evidence="2" id="KW-0418">Kinase</keyword>
<dbReference type="RefSeq" id="WP_073283123.1">
    <property type="nucleotide sequence ID" value="NZ_FRAS01000007.1"/>
</dbReference>
<dbReference type="Proteomes" id="UP000183947">
    <property type="component" value="Unassembled WGS sequence"/>
</dbReference>
<dbReference type="Pfam" id="PF13521">
    <property type="entry name" value="AAA_28"/>
    <property type="match status" value="1"/>
</dbReference>
<keyword evidence="3" id="KW-1185">Reference proteome</keyword>
<dbReference type="EMBL" id="FRAS01000007">
    <property type="protein sequence ID" value="SHK85916.1"/>
    <property type="molecule type" value="Genomic_DNA"/>
</dbReference>
<dbReference type="STRING" id="1121959.SAMN02746009_01677"/>
<dbReference type="GO" id="GO:0016301">
    <property type="term" value="F:kinase activity"/>
    <property type="evidence" value="ECO:0007669"/>
    <property type="project" value="UniProtKB-KW"/>
</dbReference>
<keyword evidence="2" id="KW-0808">Transferase</keyword>
<dbReference type="AlphaFoldDB" id="A0A1M6VX81"/>
<feature type="domain" description="NadR/Ttd14 AAA" evidence="1">
    <location>
        <begin position="6"/>
        <end position="159"/>
    </location>
</feature>
<dbReference type="PANTHER" id="PTHR37512:SF1">
    <property type="entry name" value="NADR_TTD14 AAA DOMAIN-CONTAINING PROTEIN"/>
    <property type="match status" value="1"/>
</dbReference>